<dbReference type="EMBL" id="OX597814">
    <property type="protein sequence ID" value="CAI9715207.1"/>
    <property type="molecule type" value="Genomic_DNA"/>
</dbReference>
<dbReference type="AlphaFoldDB" id="A0AA36EW49"/>
<keyword evidence="2" id="KW-1185">Reference proteome</keyword>
<name>A0AA36EW49_OCTVU</name>
<sequence>MTKNTPLALYWPHLQNSYFFHPNDFEDGGINDNQMGLCLVNMVGGASFPIQTVPAFGMSSSLYVAELMPDRRTPFVLKPKMVSFSSSTGIDDWLNDQIEAFLLVPHQLRWDFVPFCKTSLLSSTDLPG</sequence>
<accession>A0AA36EW49</accession>
<protein>
    <submittedName>
        <fullName evidence="1">Uncharacterized protein</fullName>
    </submittedName>
</protein>
<evidence type="ECO:0000313" key="2">
    <source>
        <dbReference type="Proteomes" id="UP001162480"/>
    </source>
</evidence>
<reference evidence="1" key="1">
    <citation type="submission" date="2023-08" db="EMBL/GenBank/DDBJ databases">
        <authorList>
            <person name="Alioto T."/>
            <person name="Alioto T."/>
            <person name="Gomez Garrido J."/>
        </authorList>
    </citation>
    <scope>NUCLEOTIDE SEQUENCE</scope>
</reference>
<organism evidence="1 2">
    <name type="scientific">Octopus vulgaris</name>
    <name type="common">Common octopus</name>
    <dbReference type="NCBI Taxonomy" id="6645"/>
    <lineage>
        <taxon>Eukaryota</taxon>
        <taxon>Metazoa</taxon>
        <taxon>Spiralia</taxon>
        <taxon>Lophotrochozoa</taxon>
        <taxon>Mollusca</taxon>
        <taxon>Cephalopoda</taxon>
        <taxon>Coleoidea</taxon>
        <taxon>Octopodiformes</taxon>
        <taxon>Octopoda</taxon>
        <taxon>Incirrata</taxon>
        <taxon>Octopodidae</taxon>
        <taxon>Octopus</taxon>
    </lineage>
</organism>
<proteinExistence type="predicted"/>
<dbReference type="Proteomes" id="UP001162480">
    <property type="component" value="Chromosome 1"/>
</dbReference>
<evidence type="ECO:0000313" key="1">
    <source>
        <dbReference type="EMBL" id="CAI9715207.1"/>
    </source>
</evidence>
<gene>
    <name evidence="1" type="ORF">OCTVUL_1B013581</name>
</gene>